<dbReference type="EMBL" id="BK015781">
    <property type="protein sequence ID" value="DAE24689.1"/>
    <property type="molecule type" value="Genomic_DNA"/>
</dbReference>
<accession>A0A8S5R0S3</accession>
<name>A0A8S5R0S3_9VIRU</name>
<organism evidence="1">
    <name type="scientific">Inoviridae sp. ct1ro12</name>
    <dbReference type="NCBI Taxonomy" id="2826756"/>
    <lineage>
        <taxon>Viruses</taxon>
        <taxon>Monodnaviria</taxon>
        <taxon>Loebvirae</taxon>
        <taxon>Hofneiviricota</taxon>
        <taxon>Faserviricetes</taxon>
        <taxon>Tubulavirales</taxon>
        <taxon>Inoviridae</taxon>
    </lineage>
</organism>
<evidence type="ECO:0000313" key="1">
    <source>
        <dbReference type="EMBL" id="DAE24689.1"/>
    </source>
</evidence>
<protein>
    <submittedName>
        <fullName evidence="1">Uncharacterized protein</fullName>
    </submittedName>
</protein>
<sequence>MASIIAFCNVIKSISITSLKITTINCKSI</sequence>
<reference evidence="1" key="1">
    <citation type="journal article" date="2021" name="Proc. Natl. Acad. Sci. U.S.A.">
        <title>A Catalog of Tens of Thousands of Viruses from Human Metagenomes Reveals Hidden Associations with Chronic Diseases.</title>
        <authorList>
            <person name="Tisza M.J."/>
            <person name="Buck C.B."/>
        </authorList>
    </citation>
    <scope>NUCLEOTIDE SEQUENCE</scope>
    <source>
        <strain evidence="1">Ct1ro12</strain>
    </source>
</reference>
<proteinExistence type="predicted"/>